<accession>A0A7J7JAX3</accession>
<gene>
    <name evidence="1" type="ORF">EB796_018293</name>
</gene>
<name>A0A7J7JAX3_BUGNE</name>
<evidence type="ECO:0000313" key="2">
    <source>
        <dbReference type="Proteomes" id="UP000593567"/>
    </source>
</evidence>
<organism evidence="1 2">
    <name type="scientific">Bugula neritina</name>
    <name type="common">Brown bryozoan</name>
    <name type="synonym">Sertularia neritina</name>
    <dbReference type="NCBI Taxonomy" id="10212"/>
    <lineage>
        <taxon>Eukaryota</taxon>
        <taxon>Metazoa</taxon>
        <taxon>Spiralia</taxon>
        <taxon>Lophotrochozoa</taxon>
        <taxon>Bryozoa</taxon>
        <taxon>Gymnolaemata</taxon>
        <taxon>Cheilostomatida</taxon>
        <taxon>Flustrina</taxon>
        <taxon>Buguloidea</taxon>
        <taxon>Bugulidae</taxon>
        <taxon>Bugula</taxon>
    </lineage>
</organism>
<protein>
    <submittedName>
        <fullName evidence="1">HIVEP2</fullName>
    </submittedName>
</protein>
<sequence>MPLDSSKLPIASSPEQSLAAAVTSTKAVTTTTSPNIALPSSTESNITKSSSFSAVRISKPNLSAVSSNLSVSLESARVLTAAKPLSSQGVRMRLTVSNVSTVNYASMLPAVAPQQKTIPLSSASSVQLIPFPVQLVNAPPVTLPPPSKLNAPKVSSLLSQSLPVTTSAITTSPLTSSNEMFSMSKLLSPSNLVASSSASTVSLPVSMSVSSSEVNNHCHTPVSHVQSTKTTPKLSTLYFQSSVCKSAPHNSSSQPLVFNTSSSLQATRSLVDSCVQEPLNSPSTSTLITKPTTQISPTPVSTAHQRLSILRRRFLSQISIHCEF</sequence>
<dbReference type="EMBL" id="VXIV02002722">
    <property type="protein sequence ID" value="KAF6023400.1"/>
    <property type="molecule type" value="Genomic_DNA"/>
</dbReference>
<dbReference type="Proteomes" id="UP000593567">
    <property type="component" value="Unassembled WGS sequence"/>
</dbReference>
<proteinExistence type="predicted"/>
<keyword evidence="2" id="KW-1185">Reference proteome</keyword>
<dbReference type="AlphaFoldDB" id="A0A7J7JAX3"/>
<comment type="caution">
    <text evidence="1">The sequence shown here is derived from an EMBL/GenBank/DDBJ whole genome shotgun (WGS) entry which is preliminary data.</text>
</comment>
<reference evidence="1" key="1">
    <citation type="submission" date="2020-06" db="EMBL/GenBank/DDBJ databases">
        <title>Draft genome of Bugula neritina, a colonial animal packing powerful symbionts and potential medicines.</title>
        <authorList>
            <person name="Rayko M."/>
        </authorList>
    </citation>
    <scope>NUCLEOTIDE SEQUENCE [LARGE SCALE GENOMIC DNA]</scope>
    <source>
        <strain evidence="1">Kwan_BN1</strain>
    </source>
</reference>
<evidence type="ECO:0000313" key="1">
    <source>
        <dbReference type="EMBL" id="KAF6023400.1"/>
    </source>
</evidence>